<dbReference type="RefSeq" id="WP_204949580.1">
    <property type="nucleotide sequence ID" value="NZ_BSFF01000001.1"/>
</dbReference>
<sequence>MTLIASEPAGDDRDIPETPLALGLAGLAPFIALALAIALQHRVVFGIDAAFALTAYGATILSFLGGAHWGLALRHPAPDIRRALYVGAMVPPLWAWVGLLVGGAAGLALLAVGLVGHGIVDAARSGRFAAPRWYGRLRLVLTAVSAIAIVAAAVVVGYAG</sequence>
<name>A0A9W6IPP3_9HYPH</name>
<evidence type="ECO:0000256" key="1">
    <source>
        <dbReference type="SAM" id="Phobius"/>
    </source>
</evidence>
<accession>A0A9W6IPP3</accession>
<reference evidence="3 4" key="2">
    <citation type="submission" date="2021-01" db="EMBL/GenBank/DDBJ databases">
        <title>Genomic Encyclopedia of Type Strains, Phase IV (KMG-IV): sequencing the most valuable type-strain genomes for metagenomic binning, comparative biology and taxonomic classification.</title>
        <authorList>
            <person name="Goeker M."/>
        </authorList>
    </citation>
    <scope>NUCLEOTIDE SEQUENCE [LARGE SCALE GENOMIC DNA]</scope>
    <source>
        <strain evidence="3 4">DSM 6130</strain>
    </source>
</reference>
<dbReference type="InterPro" id="IPR021836">
    <property type="entry name" value="DUF3429"/>
</dbReference>
<keyword evidence="1" id="KW-0812">Transmembrane</keyword>
<gene>
    <name evidence="2" type="ORF">GCM10008170_02470</name>
    <name evidence="3" type="ORF">JOD31_001396</name>
</gene>
<dbReference type="Proteomes" id="UP000758856">
    <property type="component" value="Unassembled WGS sequence"/>
</dbReference>
<dbReference type="PANTHER" id="PTHR15887:SF1">
    <property type="entry name" value="TRANSMEMBRANE PROTEIN 69"/>
    <property type="match status" value="1"/>
</dbReference>
<feature type="transmembrane region" description="Helical" evidence="1">
    <location>
        <begin position="93"/>
        <end position="116"/>
    </location>
</feature>
<feature type="transmembrane region" description="Helical" evidence="1">
    <location>
        <begin position="20"/>
        <end position="39"/>
    </location>
</feature>
<keyword evidence="1" id="KW-1133">Transmembrane helix</keyword>
<proteinExistence type="predicted"/>
<feature type="transmembrane region" description="Helical" evidence="1">
    <location>
        <begin position="137"/>
        <end position="159"/>
    </location>
</feature>
<keyword evidence="1" id="KW-0472">Membrane</keyword>
<evidence type="ECO:0008006" key="6">
    <source>
        <dbReference type="Google" id="ProtNLM"/>
    </source>
</evidence>
<keyword evidence="4" id="KW-1185">Reference proteome</keyword>
<reference evidence="2" key="3">
    <citation type="submission" date="2023-01" db="EMBL/GenBank/DDBJ databases">
        <authorList>
            <person name="Sun Q."/>
            <person name="Evtushenko L."/>
        </authorList>
    </citation>
    <scope>NUCLEOTIDE SEQUENCE</scope>
    <source>
        <strain evidence="2">VKM B-1606</strain>
    </source>
</reference>
<dbReference type="EMBL" id="BSFF01000001">
    <property type="protein sequence ID" value="GLK54228.1"/>
    <property type="molecule type" value="Genomic_DNA"/>
</dbReference>
<dbReference type="EMBL" id="JAFBCY010000002">
    <property type="protein sequence ID" value="MBM7851171.1"/>
    <property type="molecule type" value="Genomic_DNA"/>
</dbReference>
<dbReference type="AlphaFoldDB" id="A0A9W6IPP3"/>
<dbReference type="PANTHER" id="PTHR15887">
    <property type="entry name" value="TRANSMEMBRANE PROTEIN 69"/>
    <property type="match status" value="1"/>
</dbReference>
<reference evidence="2" key="1">
    <citation type="journal article" date="2014" name="Int. J. Syst. Evol. Microbiol.">
        <title>Complete genome sequence of Corynebacterium casei LMG S-19264T (=DSM 44701T), isolated from a smear-ripened cheese.</title>
        <authorList>
            <consortium name="US DOE Joint Genome Institute (JGI-PGF)"/>
            <person name="Walter F."/>
            <person name="Albersmeier A."/>
            <person name="Kalinowski J."/>
            <person name="Ruckert C."/>
        </authorList>
    </citation>
    <scope>NUCLEOTIDE SEQUENCE</scope>
    <source>
        <strain evidence="2">VKM B-1606</strain>
    </source>
</reference>
<evidence type="ECO:0000313" key="4">
    <source>
        <dbReference type="Proteomes" id="UP000758856"/>
    </source>
</evidence>
<evidence type="ECO:0000313" key="3">
    <source>
        <dbReference type="EMBL" id="MBM7851171.1"/>
    </source>
</evidence>
<organism evidence="2 5">
    <name type="scientific">Methylopila capsulata</name>
    <dbReference type="NCBI Taxonomy" id="61654"/>
    <lineage>
        <taxon>Bacteria</taxon>
        <taxon>Pseudomonadati</taxon>
        <taxon>Pseudomonadota</taxon>
        <taxon>Alphaproteobacteria</taxon>
        <taxon>Hyphomicrobiales</taxon>
        <taxon>Methylopilaceae</taxon>
        <taxon>Methylopila</taxon>
    </lineage>
</organism>
<protein>
    <recommendedName>
        <fullName evidence="6">DUF3429 domain-containing protein</fullName>
    </recommendedName>
</protein>
<evidence type="ECO:0000313" key="5">
    <source>
        <dbReference type="Proteomes" id="UP001143400"/>
    </source>
</evidence>
<dbReference type="Proteomes" id="UP001143400">
    <property type="component" value="Unassembled WGS sequence"/>
</dbReference>
<comment type="caution">
    <text evidence="2">The sequence shown here is derived from an EMBL/GenBank/DDBJ whole genome shotgun (WGS) entry which is preliminary data.</text>
</comment>
<feature type="transmembrane region" description="Helical" evidence="1">
    <location>
        <begin position="51"/>
        <end position="73"/>
    </location>
</feature>
<dbReference type="Pfam" id="PF11911">
    <property type="entry name" value="DUF3429"/>
    <property type="match status" value="1"/>
</dbReference>
<evidence type="ECO:0000313" key="2">
    <source>
        <dbReference type="EMBL" id="GLK54228.1"/>
    </source>
</evidence>